<evidence type="ECO:0000313" key="1">
    <source>
        <dbReference type="EMBL" id="RCS25843.1"/>
    </source>
</evidence>
<organism evidence="1 2">
    <name type="scientific">Phyllobacterium salinisoli</name>
    <dbReference type="NCBI Taxonomy" id="1899321"/>
    <lineage>
        <taxon>Bacteria</taxon>
        <taxon>Pseudomonadati</taxon>
        <taxon>Pseudomonadota</taxon>
        <taxon>Alphaproteobacteria</taxon>
        <taxon>Hyphomicrobiales</taxon>
        <taxon>Phyllobacteriaceae</taxon>
        <taxon>Phyllobacterium</taxon>
    </lineage>
</organism>
<reference evidence="1 2" key="1">
    <citation type="submission" date="2018-07" db="EMBL/GenBank/DDBJ databases">
        <title>The draft genome of Phyllobacterium salinisoli.</title>
        <authorList>
            <person name="Liu L."/>
            <person name="Li L."/>
            <person name="Zhang X."/>
            <person name="Liang L."/>
        </authorList>
    </citation>
    <scope>NUCLEOTIDE SEQUENCE [LARGE SCALE GENOMIC DNA]</scope>
    <source>
        <strain evidence="1 2">LLAN61</strain>
    </source>
</reference>
<comment type="caution">
    <text evidence="1">The sequence shown here is derived from an EMBL/GenBank/DDBJ whole genome shotgun (WGS) entry which is preliminary data.</text>
</comment>
<dbReference type="AlphaFoldDB" id="A0A368KBG2"/>
<sequence>MQDGSSSTYLCTPVKFSAIGTPQTGPNPPVMPTLDAPTIIPSTGPIAPQDIVGGLGIELPAYANDTVTAYFYLAGVDPLTAKPVNNIVAVSQSPTPQPLDQVYAAGFGQPGTLQADYEAQGGTLQWSHAAGPITLNTTFKITS</sequence>
<dbReference type="Proteomes" id="UP000253420">
    <property type="component" value="Unassembled WGS sequence"/>
</dbReference>
<protein>
    <submittedName>
        <fullName evidence="1">Uncharacterized protein</fullName>
    </submittedName>
</protein>
<gene>
    <name evidence="1" type="ORF">DUT91_03535</name>
</gene>
<name>A0A368KBG2_9HYPH</name>
<evidence type="ECO:0000313" key="2">
    <source>
        <dbReference type="Proteomes" id="UP000253420"/>
    </source>
</evidence>
<accession>A0A368KBG2</accession>
<dbReference type="EMBL" id="QOZG01000001">
    <property type="protein sequence ID" value="RCS25843.1"/>
    <property type="molecule type" value="Genomic_DNA"/>
</dbReference>
<keyword evidence="2" id="KW-1185">Reference proteome</keyword>
<proteinExistence type="predicted"/>